<dbReference type="InterPro" id="IPR050892">
    <property type="entry name" value="ADP-ribose_metab_enzymes"/>
</dbReference>
<dbReference type="SUPFAM" id="SSF52949">
    <property type="entry name" value="Macro domain-like"/>
    <property type="match status" value="1"/>
</dbReference>
<feature type="domain" description="Macro" evidence="1">
    <location>
        <begin position="1"/>
        <end position="152"/>
    </location>
</feature>
<dbReference type="RefSeq" id="XP_034110884.1">
    <property type="nucleotide sequence ID" value="XM_034254993.2"/>
</dbReference>
<dbReference type="GO" id="GO:0140291">
    <property type="term" value="P:peptidyl-glutamate ADP-deribosylation"/>
    <property type="evidence" value="ECO:0007669"/>
    <property type="project" value="TreeGrafter"/>
</dbReference>
<keyword evidence="2" id="KW-1185">Reference proteome</keyword>
<dbReference type="Pfam" id="PF01661">
    <property type="entry name" value="Macro"/>
    <property type="match status" value="1"/>
</dbReference>
<dbReference type="PANTHER" id="PTHR12521">
    <property type="entry name" value="PROTEIN C6ORF130"/>
    <property type="match status" value="1"/>
</dbReference>
<dbReference type="InterPro" id="IPR043472">
    <property type="entry name" value="Macro_dom-like"/>
</dbReference>
<reference evidence="3" key="1">
    <citation type="submission" date="2025-08" db="UniProtKB">
        <authorList>
            <consortium name="RefSeq"/>
        </authorList>
    </citation>
    <scope>IDENTIFICATION</scope>
    <source>
        <strain evidence="3">15112-1751.03</strain>
        <tissue evidence="3">Whole Adult</tissue>
    </source>
</reference>
<proteinExistence type="predicted"/>
<evidence type="ECO:0000313" key="2">
    <source>
        <dbReference type="Proteomes" id="UP000515160"/>
    </source>
</evidence>
<evidence type="ECO:0000313" key="3">
    <source>
        <dbReference type="RefSeq" id="XP_034110884.1"/>
    </source>
</evidence>
<dbReference type="CDD" id="cd02901">
    <property type="entry name" value="Macro_Poa1p-like"/>
    <property type="match status" value="1"/>
</dbReference>
<dbReference type="AlphaFoldDB" id="A0A6P8XDV1"/>
<accession>A0A6P8XDV1</accession>
<dbReference type="Gene3D" id="3.40.220.10">
    <property type="entry name" value="Leucine Aminopeptidase, subunit E, domain 1"/>
    <property type="match status" value="1"/>
</dbReference>
<dbReference type="Proteomes" id="UP000515160">
    <property type="component" value="Chromosome 3"/>
</dbReference>
<dbReference type="GeneID" id="117572285"/>
<dbReference type="CTD" id="21362"/>
<dbReference type="InterPro" id="IPR002589">
    <property type="entry name" value="Macro_dom"/>
</dbReference>
<organism evidence="2 3">
    <name type="scientific">Drosophila albomicans</name>
    <name type="common">Fruit fly</name>
    <dbReference type="NCBI Taxonomy" id="7291"/>
    <lineage>
        <taxon>Eukaryota</taxon>
        <taxon>Metazoa</taxon>
        <taxon>Ecdysozoa</taxon>
        <taxon>Arthropoda</taxon>
        <taxon>Hexapoda</taxon>
        <taxon>Insecta</taxon>
        <taxon>Pterygota</taxon>
        <taxon>Neoptera</taxon>
        <taxon>Endopterygota</taxon>
        <taxon>Diptera</taxon>
        <taxon>Brachycera</taxon>
        <taxon>Muscomorpha</taxon>
        <taxon>Ephydroidea</taxon>
        <taxon>Drosophilidae</taxon>
        <taxon>Drosophila</taxon>
    </lineage>
</organism>
<dbReference type="PROSITE" id="PS51154">
    <property type="entry name" value="MACRO"/>
    <property type="match status" value="1"/>
</dbReference>
<evidence type="ECO:0000259" key="1">
    <source>
        <dbReference type="PROSITE" id="PS51154"/>
    </source>
</evidence>
<name>A0A6P8XDV1_DROAB</name>
<dbReference type="PANTHER" id="PTHR12521:SF0">
    <property type="entry name" value="ADP-RIBOSE GLYCOHYDROLASE OARD1"/>
    <property type="match status" value="1"/>
</dbReference>
<protein>
    <submittedName>
        <fullName evidence="3">ADP-ribose glycohydrolase OARD1</fullName>
    </submittedName>
</protein>
<sequence>MKMSNSVIKEVNGDLFSAGAEYSMCHCVAADLRMGKGIAVKFRNKFGQMAALQQQNVKPGGVAILQYQGRYIYNLITKQSSWGKPTYQLLHSSLSAMREHMLKHNVEKLALPRIGCGLDGLNWTKVKDMLREIFEADTVELVVYNYVPGTTT</sequence>
<dbReference type="OrthoDB" id="2155246at2759"/>
<gene>
    <name evidence="3" type="primary">LOC117572285</name>
</gene>